<dbReference type="Proteomes" id="UP001396898">
    <property type="component" value="Unassembled WGS sequence"/>
</dbReference>
<sequence>MEPIDDIKRASLSSLDEGQCFPQVGRGKGGLEKTGGNASTDFPSQYTSPESSARELMDWRSNGGQPAASHSGRQSPEAAAPPGAGTPIDKLYLTFDTELPLIHAVAGSSAAAELPPPPDLTPYGDPHAWPESRKNVMLLLSCIATLLTAYAAGAYSPPTDLMAAEFGCSRTAVLVGITLFTTGFALAPMVLAPLSEIHGRYPVFVVSGVVFVAFQAACAAVTGLGGMLASRFFCGVGGSVFSTMVGGVIADIWHKDERNRPMALFSGAVLVGTGLGPLSASVMVHSWGGEGAVIRGPTAMWKWVFWHQAILDFVLAVLIAVLFHESRGCVLLRRKAKKLNEYYELLESRGLYGVWVKNPADVQIPAAHQRHTAEGDAEKGLAAQPMVTPYDAPPPTGTKLQRVRWAVKEDEQHASLAQMMSVSLLRPFHLLFTEPVVFFFSLWVSFAWATLYLTFAAIPLVFSRQYGFNTEQSGYVFIAMIVGSFLATTIGVTQENLLRHPKWQQQQQRKGGGISSHHHEDPESHHRDHHHPPSRFWTFMRRRFPVEAPESRLYFICVSSILLPLGLYLFGFTSHPSMHWMSPTVAIGLATMGIYSIYLATFNYLADAYHDYASSALAAQSFCRNILGGCFPLVVGPLFNNLGEDAAGGLLGAVATALTVVPWVLAFHGEKIRRRSRFAVSLAQGAS</sequence>
<feature type="compositionally biased region" description="Polar residues" evidence="5">
    <location>
        <begin position="37"/>
        <end position="51"/>
    </location>
</feature>
<evidence type="ECO:0000256" key="1">
    <source>
        <dbReference type="ARBA" id="ARBA00004141"/>
    </source>
</evidence>
<feature type="region of interest" description="Disordered" evidence="5">
    <location>
        <begin position="509"/>
        <end position="532"/>
    </location>
</feature>
<dbReference type="PANTHER" id="PTHR23502">
    <property type="entry name" value="MAJOR FACILITATOR SUPERFAMILY"/>
    <property type="match status" value="1"/>
</dbReference>
<feature type="transmembrane region" description="Helical" evidence="6">
    <location>
        <begin position="436"/>
        <end position="462"/>
    </location>
</feature>
<keyword evidence="4 6" id="KW-0472">Membrane</keyword>
<organism evidence="8 9">
    <name type="scientific">Apiospora marii</name>
    <dbReference type="NCBI Taxonomy" id="335849"/>
    <lineage>
        <taxon>Eukaryota</taxon>
        <taxon>Fungi</taxon>
        <taxon>Dikarya</taxon>
        <taxon>Ascomycota</taxon>
        <taxon>Pezizomycotina</taxon>
        <taxon>Sordariomycetes</taxon>
        <taxon>Xylariomycetidae</taxon>
        <taxon>Amphisphaeriales</taxon>
        <taxon>Apiosporaceae</taxon>
        <taxon>Apiospora</taxon>
    </lineage>
</organism>
<dbReference type="InterPro" id="IPR036259">
    <property type="entry name" value="MFS_trans_sf"/>
</dbReference>
<proteinExistence type="predicted"/>
<feature type="transmembrane region" description="Helical" evidence="6">
    <location>
        <begin position="646"/>
        <end position="667"/>
    </location>
</feature>
<evidence type="ECO:0000256" key="4">
    <source>
        <dbReference type="ARBA" id="ARBA00023136"/>
    </source>
</evidence>
<name>A0ABR1R0L1_9PEZI</name>
<evidence type="ECO:0000313" key="8">
    <source>
        <dbReference type="EMBL" id="KAK7994490.1"/>
    </source>
</evidence>
<evidence type="ECO:0000256" key="5">
    <source>
        <dbReference type="SAM" id="MobiDB-lite"/>
    </source>
</evidence>
<feature type="transmembrane region" description="Helical" evidence="6">
    <location>
        <begin position="553"/>
        <end position="573"/>
    </location>
</feature>
<dbReference type="InterPro" id="IPR011701">
    <property type="entry name" value="MFS"/>
</dbReference>
<dbReference type="PROSITE" id="PS50850">
    <property type="entry name" value="MFS"/>
    <property type="match status" value="1"/>
</dbReference>
<reference evidence="8 9" key="1">
    <citation type="submission" date="2023-01" db="EMBL/GenBank/DDBJ databases">
        <title>Analysis of 21 Apiospora genomes using comparative genomics revels a genus with tremendous synthesis potential of carbohydrate active enzymes and secondary metabolites.</title>
        <authorList>
            <person name="Sorensen T."/>
        </authorList>
    </citation>
    <scope>NUCLEOTIDE SEQUENCE [LARGE SCALE GENOMIC DNA]</scope>
    <source>
        <strain evidence="8 9">CBS 20057</strain>
    </source>
</reference>
<evidence type="ECO:0000259" key="7">
    <source>
        <dbReference type="PROSITE" id="PS50850"/>
    </source>
</evidence>
<feature type="region of interest" description="Disordered" evidence="5">
    <location>
        <begin position="1"/>
        <end position="83"/>
    </location>
</feature>
<comment type="caution">
    <text evidence="8">The sequence shown here is derived from an EMBL/GenBank/DDBJ whole genome shotgun (WGS) entry which is preliminary data.</text>
</comment>
<feature type="transmembrane region" description="Helical" evidence="6">
    <location>
        <begin position="474"/>
        <end position="493"/>
    </location>
</feature>
<dbReference type="Gene3D" id="1.20.1720.10">
    <property type="entry name" value="Multidrug resistance protein D"/>
    <property type="match status" value="1"/>
</dbReference>
<keyword evidence="3 6" id="KW-1133">Transmembrane helix</keyword>
<dbReference type="Pfam" id="PF07690">
    <property type="entry name" value="MFS_1"/>
    <property type="match status" value="1"/>
</dbReference>
<accession>A0ABR1R0L1</accession>
<feature type="transmembrane region" description="Helical" evidence="6">
    <location>
        <begin position="136"/>
        <end position="153"/>
    </location>
</feature>
<feature type="domain" description="Major facilitator superfamily (MFS) profile" evidence="7">
    <location>
        <begin position="137"/>
        <end position="670"/>
    </location>
</feature>
<keyword evidence="9" id="KW-1185">Reference proteome</keyword>
<feature type="transmembrane region" description="Helical" evidence="6">
    <location>
        <begin position="201"/>
        <end position="222"/>
    </location>
</feature>
<evidence type="ECO:0000256" key="2">
    <source>
        <dbReference type="ARBA" id="ARBA00022692"/>
    </source>
</evidence>
<feature type="transmembrane region" description="Helical" evidence="6">
    <location>
        <begin position="585"/>
        <end position="605"/>
    </location>
</feature>
<feature type="compositionally biased region" description="Basic and acidic residues" evidence="5">
    <location>
        <begin position="517"/>
        <end position="526"/>
    </location>
</feature>
<dbReference type="EMBL" id="JAQQWI010000024">
    <property type="protein sequence ID" value="KAK7994490.1"/>
    <property type="molecule type" value="Genomic_DNA"/>
</dbReference>
<dbReference type="PANTHER" id="PTHR23502:SF134">
    <property type="entry name" value="MAJOR FACILITATOR SUPERFAMILY (MFS) PROFILE DOMAIN-CONTAINING PROTEIN-RELATED"/>
    <property type="match status" value="1"/>
</dbReference>
<evidence type="ECO:0000256" key="3">
    <source>
        <dbReference type="ARBA" id="ARBA00022989"/>
    </source>
</evidence>
<feature type="transmembrane region" description="Helical" evidence="6">
    <location>
        <begin position="228"/>
        <end position="250"/>
    </location>
</feature>
<gene>
    <name evidence="8" type="ORF">PG991_016078</name>
</gene>
<feature type="transmembrane region" description="Helical" evidence="6">
    <location>
        <begin position="262"/>
        <end position="284"/>
    </location>
</feature>
<comment type="subcellular location">
    <subcellularLocation>
        <location evidence="1">Membrane</location>
        <topology evidence="1">Multi-pass membrane protein</topology>
    </subcellularLocation>
</comment>
<feature type="transmembrane region" description="Helical" evidence="6">
    <location>
        <begin position="304"/>
        <end position="324"/>
    </location>
</feature>
<protein>
    <submittedName>
        <fullName evidence="8">Efflux pump FUBT</fullName>
    </submittedName>
</protein>
<dbReference type="SUPFAM" id="SSF103473">
    <property type="entry name" value="MFS general substrate transporter"/>
    <property type="match status" value="2"/>
</dbReference>
<feature type="transmembrane region" description="Helical" evidence="6">
    <location>
        <begin position="617"/>
        <end position="640"/>
    </location>
</feature>
<feature type="transmembrane region" description="Helical" evidence="6">
    <location>
        <begin position="173"/>
        <end position="194"/>
    </location>
</feature>
<keyword evidence="2 6" id="KW-0812">Transmembrane</keyword>
<dbReference type="InterPro" id="IPR020846">
    <property type="entry name" value="MFS_dom"/>
</dbReference>
<evidence type="ECO:0000256" key="6">
    <source>
        <dbReference type="SAM" id="Phobius"/>
    </source>
</evidence>
<dbReference type="Gene3D" id="1.20.1250.20">
    <property type="entry name" value="MFS general substrate transporter like domains"/>
    <property type="match status" value="1"/>
</dbReference>
<evidence type="ECO:0000313" key="9">
    <source>
        <dbReference type="Proteomes" id="UP001396898"/>
    </source>
</evidence>